<dbReference type="AlphaFoldDB" id="A0A2H0W299"/>
<gene>
    <name evidence="9" type="ORF">COT81_01450</name>
</gene>
<dbReference type="Pfam" id="PF02748">
    <property type="entry name" value="PyrI_C"/>
    <property type="match status" value="1"/>
</dbReference>
<dbReference type="Pfam" id="PF01948">
    <property type="entry name" value="PyrI"/>
    <property type="match status" value="1"/>
</dbReference>
<accession>A0A2H0W299</accession>
<dbReference type="SUPFAM" id="SSF54893">
    <property type="entry name" value="Aspartate carbamoyltransferase, Regulatory-chain, N-terminal domain"/>
    <property type="match status" value="1"/>
</dbReference>
<organism evidence="9 10">
    <name type="scientific">Candidatus Buchananbacteria bacterium CG10_big_fil_rev_8_21_14_0_10_42_9</name>
    <dbReference type="NCBI Taxonomy" id="1974526"/>
    <lineage>
        <taxon>Bacteria</taxon>
        <taxon>Candidatus Buchananiibacteriota</taxon>
    </lineage>
</organism>
<comment type="caution">
    <text evidence="9">The sequence shown here is derived from an EMBL/GenBank/DDBJ whole genome shotgun (WGS) entry which is preliminary data.</text>
</comment>
<dbReference type="GO" id="GO:0006207">
    <property type="term" value="P:'de novo' pyrimidine nucleobase biosynthetic process"/>
    <property type="evidence" value="ECO:0007669"/>
    <property type="project" value="InterPro"/>
</dbReference>
<dbReference type="InterPro" id="IPR036792">
    <property type="entry name" value="Asp_carbatrfase_reg_C_sf"/>
</dbReference>
<evidence type="ECO:0000256" key="1">
    <source>
        <dbReference type="ARBA" id="ARBA00022679"/>
    </source>
</evidence>
<dbReference type="SUPFAM" id="SSF53671">
    <property type="entry name" value="Aspartate/ornithine carbamoyltransferase"/>
    <property type="match status" value="1"/>
</dbReference>
<dbReference type="InterPro" id="IPR036793">
    <property type="entry name" value="Asp_carbatrfase_reg_N_sf"/>
</dbReference>
<proteinExistence type="predicted"/>
<dbReference type="InterPro" id="IPR036901">
    <property type="entry name" value="Asp/Orn_carbamoylTrfase_sf"/>
</dbReference>
<dbReference type="GO" id="GO:0009347">
    <property type="term" value="C:aspartate carbamoyltransferase complex"/>
    <property type="evidence" value="ECO:0007669"/>
    <property type="project" value="InterPro"/>
</dbReference>
<dbReference type="InterPro" id="IPR020545">
    <property type="entry name" value="Asp_carbamoyltransf_reg_N"/>
</dbReference>
<reference evidence="10" key="1">
    <citation type="submission" date="2017-09" db="EMBL/GenBank/DDBJ databases">
        <title>Depth-based differentiation of microbial function through sediment-hosted aquifers and enrichment of novel symbionts in the deep terrestrial subsurface.</title>
        <authorList>
            <person name="Probst A.J."/>
            <person name="Ladd B."/>
            <person name="Jarett J.K."/>
            <person name="Geller-Mcgrath D.E."/>
            <person name="Sieber C.M.K."/>
            <person name="Emerson J.B."/>
            <person name="Anantharaman K."/>
            <person name="Thomas B.C."/>
            <person name="Malmstrom R."/>
            <person name="Stieglmeier M."/>
            <person name="Klingl A."/>
            <person name="Woyke T."/>
            <person name="Ryan C.M."/>
            <person name="Banfield J.F."/>
        </authorList>
    </citation>
    <scope>NUCLEOTIDE SEQUENCE [LARGE SCALE GENOMIC DNA]</scope>
</reference>
<evidence type="ECO:0000259" key="8">
    <source>
        <dbReference type="Pfam" id="PF02748"/>
    </source>
</evidence>
<evidence type="ECO:0000256" key="3">
    <source>
        <dbReference type="ARBA" id="ARBA00022833"/>
    </source>
</evidence>
<dbReference type="PRINTS" id="PR00100">
    <property type="entry name" value="AOTCASE"/>
</dbReference>
<dbReference type="InterPro" id="IPR006131">
    <property type="entry name" value="Asp_carbamoyltransf_Asp/Orn-bd"/>
</dbReference>
<keyword evidence="4" id="KW-0665">Pyrimidine biosynthesis</keyword>
<feature type="domain" description="Aspartate/ornithine carbamoyltransferase carbamoyl-P binding" evidence="7">
    <location>
        <begin position="8"/>
        <end position="160"/>
    </location>
</feature>
<dbReference type="GO" id="GO:0046872">
    <property type="term" value="F:metal ion binding"/>
    <property type="evidence" value="ECO:0007669"/>
    <property type="project" value="UniProtKB-KW"/>
</dbReference>
<feature type="domain" description="Aspartate carbamoyltransferase regulatory subunit C-terminal" evidence="8">
    <location>
        <begin position="452"/>
        <end position="497"/>
    </location>
</feature>
<evidence type="ECO:0000256" key="4">
    <source>
        <dbReference type="ARBA" id="ARBA00022975"/>
    </source>
</evidence>
<dbReference type="InterPro" id="IPR002801">
    <property type="entry name" value="Asp_carbamoylTrfase_reg"/>
</dbReference>
<dbReference type="Pfam" id="PF02729">
    <property type="entry name" value="OTCace_N"/>
    <property type="match status" value="1"/>
</dbReference>
<dbReference type="PRINTS" id="PR00101">
    <property type="entry name" value="ATCASE"/>
</dbReference>
<dbReference type="EMBL" id="PEZZ01000007">
    <property type="protein sequence ID" value="PIS05427.1"/>
    <property type="molecule type" value="Genomic_DNA"/>
</dbReference>
<dbReference type="Gene3D" id="3.30.70.140">
    <property type="entry name" value="Aspartate carbamoyltransferase regulatory subunit, N-terminal domain"/>
    <property type="match status" value="1"/>
</dbReference>
<dbReference type="GO" id="GO:0006520">
    <property type="term" value="P:amino acid metabolic process"/>
    <property type="evidence" value="ECO:0007669"/>
    <property type="project" value="InterPro"/>
</dbReference>
<evidence type="ECO:0000256" key="2">
    <source>
        <dbReference type="ARBA" id="ARBA00022723"/>
    </source>
</evidence>
<dbReference type="Gene3D" id="2.30.30.20">
    <property type="entry name" value="Aspartate carbamoyltransferase regulatory subunit, C-terminal domain"/>
    <property type="match status" value="1"/>
</dbReference>
<dbReference type="InterPro" id="IPR020542">
    <property type="entry name" value="Asp_carbamoyltrfase_reg_C"/>
</dbReference>
<dbReference type="GO" id="GO:0016597">
    <property type="term" value="F:amino acid binding"/>
    <property type="evidence" value="ECO:0007669"/>
    <property type="project" value="InterPro"/>
</dbReference>
<dbReference type="UniPathway" id="UPA00070">
    <property type="reaction ID" value="UER00116"/>
</dbReference>
<dbReference type="Gene3D" id="3.40.50.1370">
    <property type="entry name" value="Aspartate/ornithine carbamoyltransferase"/>
    <property type="match status" value="2"/>
</dbReference>
<dbReference type="Pfam" id="PF00185">
    <property type="entry name" value="OTCace"/>
    <property type="match status" value="1"/>
</dbReference>
<dbReference type="InterPro" id="IPR006132">
    <property type="entry name" value="Asp/Orn_carbamoyltranf_P-bd"/>
</dbReference>
<evidence type="ECO:0000259" key="7">
    <source>
        <dbReference type="Pfam" id="PF02729"/>
    </source>
</evidence>
<dbReference type="GO" id="GO:0044205">
    <property type="term" value="P:'de novo' UMP biosynthetic process"/>
    <property type="evidence" value="ECO:0007669"/>
    <property type="project" value="UniProtKB-UniPathway"/>
</dbReference>
<dbReference type="PANTHER" id="PTHR35805">
    <property type="entry name" value="ASPARTATE CARBAMOYLTRANSFERASE REGULATORY CHAIN"/>
    <property type="match status" value="1"/>
</dbReference>
<dbReference type="PROSITE" id="PS00097">
    <property type="entry name" value="CARBAMOYLTRANSFERASE"/>
    <property type="match status" value="1"/>
</dbReference>
<name>A0A2H0W299_9BACT</name>
<evidence type="ECO:0000313" key="10">
    <source>
        <dbReference type="Proteomes" id="UP000230935"/>
    </source>
</evidence>
<dbReference type="GO" id="GO:0016743">
    <property type="term" value="F:carboxyl- or carbamoyltransferase activity"/>
    <property type="evidence" value="ECO:0007669"/>
    <property type="project" value="InterPro"/>
</dbReference>
<keyword evidence="3" id="KW-0862">Zinc</keyword>
<evidence type="ECO:0000259" key="5">
    <source>
        <dbReference type="Pfam" id="PF00185"/>
    </source>
</evidence>
<protein>
    <submittedName>
        <fullName evidence="9">Uncharacterized protein</fullName>
    </submittedName>
</protein>
<dbReference type="SUPFAM" id="SSF57825">
    <property type="entry name" value="Aspartate carbamoyltransferase, Regulatory-chain, C-terminal domain"/>
    <property type="match status" value="1"/>
</dbReference>
<keyword evidence="1" id="KW-0808">Transferase</keyword>
<feature type="domain" description="Aspartate carbamoyltransferase regulatory subunit N-terminal" evidence="6">
    <location>
        <begin position="352"/>
        <end position="441"/>
    </location>
</feature>
<sequence>MAKAPILKHILGLDHFSREDIEYIINGAEKFIPAAKKKTIPRGVTFKSEVTLLFDEPSTRTCGSYGRAARNLGVTPVVWQNDKVMSSGGKGESLADTARILVGQQGADILVLRTAVEGAPAWLAHYVLPERGFKAAVHNAGDGAHHHPTQVLLDLLTIKQKFGRLDNLIIGAVGDIKNSRVVHTLLDALSRFDGIKVRLVAHSNLQLPGVGDSFKDLQQSENPEILKDCDIVYAIRLQKERFDDMAEYNRYKSMYQVNQQFLSKLKSDVVVMDAMPIVDQISPNVRHDPRIIAHTQAWHGIPVRMWLLAESYRHRDKVVGFPEVEKLEAELLEEVSISDHRKELIKKKGQVVKPIDDGMVIDHLQSGTASILHQAFSGLGLVDSGKGMVVHATGLKSEHKAMGGNKDLYLVQNQHIPEGIWGLIAVLSPTATINVMRDGRFKKYRPMLPSMIYNIDALCCPNDRCVTNVEPEAKTRFYVYDRESSTQLECFFCNTVLPVQDAIR</sequence>
<keyword evidence="2" id="KW-0479">Metal-binding</keyword>
<feature type="domain" description="Aspartate/ornithine carbamoyltransferase Asp/Orn-binding" evidence="5">
    <location>
        <begin position="168"/>
        <end position="309"/>
    </location>
</feature>
<dbReference type="Proteomes" id="UP000230935">
    <property type="component" value="Unassembled WGS sequence"/>
</dbReference>
<dbReference type="InterPro" id="IPR006130">
    <property type="entry name" value="Asp/Orn_carbamoylTrfase"/>
</dbReference>
<evidence type="ECO:0000313" key="9">
    <source>
        <dbReference type="EMBL" id="PIS05427.1"/>
    </source>
</evidence>
<dbReference type="PANTHER" id="PTHR35805:SF1">
    <property type="entry name" value="ASPARTATE CARBAMOYLTRANSFERASE REGULATORY CHAIN"/>
    <property type="match status" value="1"/>
</dbReference>
<evidence type="ECO:0000259" key="6">
    <source>
        <dbReference type="Pfam" id="PF01948"/>
    </source>
</evidence>